<accession>A0A7R9MRN1</accession>
<dbReference type="Proteomes" id="UP000728032">
    <property type="component" value="Unassembled WGS sequence"/>
</dbReference>
<sequence>MLFRRKALLRKSKEISNDVNQDNETIDNTETTICVTNDTNIELIVENNDTNDGRLLGQIAVNEIETHFPEDNGLNELNQTVTETSLEMLFKPVFTHIQDMNNFNELEFRRLSELFRAS</sequence>
<evidence type="ECO:0000313" key="1">
    <source>
        <dbReference type="EMBL" id="CAD7665165.1"/>
    </source>
</evidence>
<gene>
    <name evidence="1" type="ORF">ONB1V03_LOCUS21723</name>
</gene>
<dbReference type="EMBL" id="CAJPVJ010043861">
    <property type="protein sequence ID" value="CAG2182302.1"/>
    <property type="molecule type" value="Genomic_DNA"/>
</dbReference>
<feature type="non-terminal residue" evidence="1">
    <location>
        <position position="118"/>
    </location>
</feature>
<protein>
    <submittedName>
        <fullName evidence="1">Uncharacterized protein</fullName>
    </submittedName>
</protein>
<name>A0A7R9MRN1_9ACAR</name>
<reference evidence="1" key="1">
    <citation type="submission" date="2020-11" db="EMBL/GenBank/DDBJ databases">
        <authorList>
            <person name="Tran Van P."/>
        </authorList>
    </citation>
    <scope>NUCLEOTIDE SEQUENCE</scope>
</reference>
<keyword evidence="2" id="KW-1185">Reference proteome</keyword>
<evidence type="ECO:0000313" key="2">
    <source>
        <dbReference type="Proteomes" id="UP000728032"/>
    </source>
</evidence>
<dbReference type="EMBL" id="OC958686">
    <property type="protein sequence ID" value="CAD7665165.1"/>
    <property type="molecule type" value="Genomic_DNA"/>
</dbReference>
<proteinExistence type="predicted"/>
<dbReference type="AlphaFoldDB" id="A0A7R9MRN1"/>
<organism evidence="1">
    <name type="scientific">Oppiella nova</name>
    <dbReference type="NCBI Taxonomy" id="334625"/>
    <lineage>
        <taxon>Eukaryota</taxon>
        <taxon>Metazoa</taxon>
        <taxon>Ecdysozoa</taxon>
        <taxon>Arthropoda</taxon>
        <taxon>Chelicerata</taxon>
        <taxon>Arachnida</taxon>
        <taxon>Acari</taxon>
        <taxon>Acariformes</taxon>
        <taxon>Sarcoptiformes</taxon>
        <taxon>Oribatida</taxon>
        <taxon>Brachypylina</taxon>
        <taxon>Oppioidea</taxon>
        <taxon>Oppiidae</taxon>
        <taxon>Oppiella</taxon>
    </lineage>
</organism>